<feature type="transmembrane region" description="Helical" evidence="2">
    <location>
        <begin position="178"/>
        <end position="200"/>
    </location>
</feature>
<dbReference type="EMBL" id="JASNWA010000009">
    <property type="protein sequence ID" value="KAK3170022.1"/>
    <property type="molecule type" value="Genomic_DNA"/>
</dbReference>
<keyword evidence="2" id="KW-1133">Transmembrane helix</keyword>
<feature type="transmembrane region" description="Helical" evidence="2">
    <location>
        <begin position="234"/>
        <end position="254"/>
    </location>
</feature>
<evidence type="ECO:0000313" key="4">
    <source>
        <dbReference type="Proteomes" id="UP001276659"/>
    </source>
</evidence>
<dbReference type="InterPro" id="IPR025363">
    <property type="entry name" value="DUF4267"/>
</dbReference>
<gene>
    <name evidence="3" type="ORF">OEA41_009407</name>
</gene>
<keyword evidence="4" id="KW-1185">Reference proteome</keyword>
<evidence type="ECO:0000256" key="2">
    <source>
        <dbReference type="SAM" id="Phobius"/>
    </source>
</evidence>
<keyword evidence="2" id="KW-0812">Transmembrane</keyword>
<evidence type="ECO:0000313" key="3">
    <source>
        <dbReference type="EMBL" id="KAK3170022.1"/>
    </source>
</evidence>
<dbReference type="Proteomes" id="UP001276659">
    <property type="component" value="Unassembled WGS sequence"/>
</dbReference>
<keyword evidence="2" id="KW-0472">Membrane</keyword>
<feature type="transmembrane region" description="Helical" evidence="2">
    <location>
        <begin position="207"/>
        <end position="228"/>
    </location>
</feature>
<reference evidence="3" key="1">
    <citation type="submission" date="2022-11" db="EMBL/GenBank/DDBJ databases">
        <title>Chromosomal genome sequence assembly and mating type (MAT) locus characterization of the leprose asexual lichenized fungus Lepraria neglecta (Nyl.) Erichsen.</title>
        <authorList>
            <person name="Allen J.L."/>
            <person name="Pfeffer B."/>
        </authorList>
    </citation>
    <scope>NUCLEOTIDE SEQUENCE</scope>
    <source>
        <strain evidence="3">Allen 5258</strain>
    </source>
</reference>
<protein>
    <submittedName>
        <fullName evidence="3">Uncharacterized protein</fullName>
    </submittedName>
</protein>
<sequence>MPSNRKRQLCVEAEPTTDSSPPPTTKQRKLENQQRHRTPSSFWDNLSRLWLNPRALREFDRRTEWPTAPVPPDQTGMEDIDLAQLKRFARHGGPGPSHLRGMRETLASNKDYPFPGNPFKAIVSGHSAASPDIPQSKVSTKLLNPTLNLLQPDEMASLQAIIQTMTVLFSFVRLGASLGAFISPLAFADMLGFCLIAPAYSTQTSYAFIPLFAARNMALDVAILVFSYQQAWDVVGTLVFCTVPVGIADALVTWTMGKPRGKVWVHAIGTCGIAFPG</sequence>
<name>A0AAE0DGV2_9LECA</name>
<organism evidence="3 4">
    <name type="scientific">Lepraria neglecta</name>
    <dbReference type="NCBI Taxonomy" id="209136"/>
    <lineage>
        <taxon>Eukaryota</taxon>
        <taxon>Fungi</taxon>
        <taxon>Dikarya</taxon>
        <taxon>Ascomycota</taxon>
        <taxon>Pezizomycotina</taxon>
        <taxon>Lecanoromycetes</taxon>
        <taxon>OSLEUM clade</taxon>
        <taxon>Lecanoromycetidae</taxon>
        <taxon>Lecanorales</taxon>
        <taxon>Lecanorineae</taxon>
        <taxon>Stereocaulaceae</taxon>
        <taxon>Lepraria</taxon>
    </lineage>
</organism>
<proteinExistence type="predicted"/>
<dbReference type="Pfam" id="PF14087">
    <property type="entry name" value="DUF4267"/>
    <property type="match status" value="1"/>
</dbReference>
<comment type="caution">
    <text evidence="3">The sequence shown here is derived from an EMBL/GenBank/DDBJ whole genome shotgun (WGS) entry which is preliminary data.</text>
</comment>
<accession>A0AAE0DGV2</accession>
<evidence type="ECO:0000256" key="1">
    <source>
        <dbReference type="SAM" id="MobiDB-lite"/>
    </source>
</evidence>
<feature type="region of interest" description="Disordered" evidence="1">
    <location>
        <begin position="1"/>
        <end position="39"/>
    </location>
</feature>
<dbReference type="AlphaFoldDB" id="A0AAE0DGV2"/>